<evidence type="ECO:0000313" key="2">
    <source>
        <dbReference type="Proteomes" id="UP000635071"/>
    </source>
</evidence>
<accession>A0A916ZUE8</accession>
<reference evidence="1" key="1">
    <citation type="journal article" date="2014" name="Int. J. Syst. Evol. Microbiol.">
        <title>Complete genome sequence of Corynebacterium casei LMG S-19264T (=DSM 44701T), isolated from a smear-ripened cheese.</title>
        <authorList>
            <consortium name="US DOE Joint Genome Institute (JGI-PGF)"/>
            <person name="Walter F."/>
            <person name="Albersmeier A."/>
            <person name="Kalinowski J."/>
            <person name="Ruckert C."/>
        </authorList>
    </citation>
    <scope>NUCLEOTIDE SEQUENCE</scope>
    <source>
        <strain evidence="1">CGMCC 1.15519</strain>
    </source>
</reference>
<protein>
    <submittedName>
        <fullName evidence="1">Uncharacterized protein</fullName>
    </submittedName>
</protein>
<comment type="caution">
    <text evidence="1">The sequence shown here is derived from an EMBL/GenBank/DDBJ whole genome shotgun (WGS) entry which is preliminary data.</text>
</comment>
<name>A0A916ZUE8_9SPHN</name>
<dbReference type="Proteomes" id="UP000635071">
    <property type="component" value="Unassembled WGS sequence"/>
</dbReference>
<reference evidence="1" key="2">
    <citation type="submission" date="2020-09" db="EMBL/GenBank/DDBJ databases">
        <authorList>
            <person name="Sun Q."/>
            <person name="Zhou Y."/>
        </authorList>
    </citation>
    <scope>NUCLEOTIDE SEQUENCE</scope>
    <source>
        <strain evidence="1">CGMCC 1.15519</strain>
    </source>
</reference>
<evidence type="ECO:0000313" key="1">
    <source>
        <dbReference type="EMBL" id="GGE13760.1"/>
    </source>
</evidence>
<organism evidence="1 2">
    <name type="scientific">Sandarakinorhabdus glacialis</name>
    <dbReference type="NCBI Taxonomy" id="1614636"/>
    <lineage>
        <taxon>Bacteria</taxon>
        <taxon>Pseudomonadati</taxon>
        <taxon>Pseudomonadota</taxon>
        <taxon>Alphaproteobacteria</taxon>
        <taxon>Sphingomonadales</taxon>
        <taxon>Sphingosinicellaceae</taxon>
        <taxon>Sandarakinorhabdus</taxon>
    </lineage>
</organism>
<gene>
    <name evidence="1" type="ORF">GCM10011529_20160</name>
</gene>
<proteinExistence type="predicted"/>
<dbReference type="EMBL" id="BMJM01000006">
    <property type="protein sequence ID" value="GGE13760.1"/>
    <property type="molecule type" value="Genomic_DNA"/>
</dbReference>
<dbReference type="RefSeq" id="WP_188762824.1">
    <property type="nucleotide sequence ID" value="NZ_BMJM01000006.1"/>
</dbReference>
<sequence>MRNYSSSALMLFVTMAAVIGSYTVNLKVSGERAAVRKLERQLVADAHDMRMLEVELRTRARLPEMQRWNDSVLQMSAPAAGQYLNSAVQLVAYAAVPAGEAAALPGAIVAANPAVRFAVAGDAAQPAPAAARIVQVTYSEPARALVRAAQPVEHIVRAARPERAISAPPAPMTARIIRAGYSPGAMSSSSGASQRRIVDAIRRPAPQVAMRSIVDTLVIPVGVPSSGAAPIDLLPEGGQ</sequence>
<keyword evidence="2" id="KW-1185">Reference proteome</keyword>
<dbReference type="AlphaFoldDB" id="A0A916ZUE8"/>